<dbReference type="RefSeq" id="XP_070851587.1">
    <property type="nucleotide sequence ID" value="XM_070995486.1"/>
</dbReference>
<evidence type="ECO:0000313" key="3">
    <source>
        <dbReference type="RefSeq" id="XP_070851587.1"/>
    </source>
</evidence>
<dbReference type="GeneID" id="139352848"/>
<proteinExistence type="predicted"/>
<organism evidence="2 3">
    <name type="scientific">Drosophila suzukii</name>
    <name type="common">Spotted-wing drosophila fruit fly</name>
    <dbReference type="NCBI Taxonomy" id="28584"/>
    <lineage>
        <taxon>Eukaryota</taxon>
        <taxon>Metazoa</taxon>
        <taxon>Ecdysozoa</taxon>
        <taxon>Arthropoda</taxon>
        <taxon>Hexapoda</taxon>
        <taxon>Insecta</taxon>
        <taxon>Pterygota</taxon>
        <taxon>Neoptera</taxon>
        <taxon>Endopterygota</taxon>
        <taxon>Diptera</taxon>
        <taxon>Brachycera</taxon>
        <taxon>Muscomorpha</taxon>
        <taxon>Ephydroidea</taxon>
        <taxon>Drosophilidae</taxon>
        <taxon>Drosophila</taxon>
        <taxon>Sophophora</taxon>
    </lineage>
</organism>
<gene>
    <name evidence="3" type="primary">LOC139352848</name>
</gene>
<dbReference type="PANTHER" id="PTHR47331">
    <property type="entry name" value="PHD-TYPE DOMAIN-CONTAINING PROTEIN"/>
    <property type="match status" value="1"/>
</dbReference>
<reference evidence="3" key="1">
    <citation type="submission" date="2025-08" db="UniProtKB">
        <authorList>
            <consortium name="RefSeq"/>
        </authorList>
    </citation>
    <scope>IDENTIFICATION</scope>
</reference>
<sequence length="198" mass="22824">MVQCVKRVLRHTVKELAPREHVLKSFLVEAENIENSRPLTHLPVSADQEAPLTLNDLLKGTACPPDTPGLDGGLVKEGATRKQWRIASMLRDRFWKKWALEYLPTLTRREKWCRKEEPIRRGDIVFVCDPAVPRRDWRRGIVEEVFAGVDGEIRRARVRIMDGDRTRWIIRPVSKLGVGVKMSFTEVGMSRVEFKPNS</sequence>
<feature type="domain" description="DUF5641" evidence="1">
    <location>
        <begin position="82"/>
        <end position="176"/>
    </location>
</feature>
<dbReference type="Proteomes" id="UP001652628">
    <property type="component" value="Chromosome 3"/>
</dbReference>
<name>A0ABM4TNQ0_DROSZ</name>
<evidence type="ECO:0000313" key="2">
    <source>
        <dbReference type="Proteomes" id="UP001652628"/>
    </source>
</evidence>
<keyword evidence="2" id="KW-1185">Reference proteome</keyword>
<accession>A0ABM4TNQ0</accession>
<dbReference type="Pfam" id="PF18701">
    <property type="entry name" value="DUF5641"/>
    <property type="match status" value="1"/>
</dbReference>
<protein>
    <recommendedName>
        <fullName evidence="1">DUF5641 domain-containing protein</fullName>
    </recommendedName>
</protein>
<dbReference type="InterPro" id="IPR040676">
    <property type="entry name" value="DUF5641"/>
</dbReference>
<evidence type="ECO:0000259" key="1">
    <source>
        <dbReference type="Pfam" id="PF18701"/>
    </source>
</evidence>